<accession>A0ABP8SHP5</accession>
<evidence type="ECO:0000313" key="3">
    <source>
        <dbReference type="Proteomes" id="UP001500307"/>
    </source>
</evidence>
<keyword evidence="3" id="KW-1185">Reference proteome</keyword>
<feature type="transmembrane region" description="Helical" evidence="1">
    <location>
        <begin position="25"/>
        <end position="44"/>
    </location>
</feature>
<dbReference type="EMBL" id="BAABGU010000010">
    <property type="protein sequence ID" value="GAA4568152.1"/>
    <property type="molecule type" value="Genomic_DNA"/>
</dbReference>
<keyword evidence="1" id="KW-0472">Membrane</keyword>
<dbReference type="RefSeq" id="WP_346118654.1">
    <property type="nucleotide sequence ID" value="NZ_BAABGU010000010.1"/>
</dbReference>
<feature type="transmembrane region" description="Helical" evidence="1">
    <location>
        <begin position="64"/>
        <end position="86"/>
    </location>
</feature>
<protein>
    <submittedName>
        <fullName evidence="2">Uncharacterized protein</fullName>
    </submittedName>
</protein>
<gene>
    <name evidence="2" type="ORF">GCM10023176_21980</name>
</gene>
<keyword evidence="1" id="KW-0812">Transmembrane</keyword>
<sequence length="175" mass="18141">MVAITFGTVFVLVNSGGVPDPWPLVIRAAGVLVAALLIAGLVLVARKAPPAMQAPASDFVDRRYWIIVALEAVALFGGLFVVNGVLHRTAVSVAWVALVVGVHFFGLARIWRIPLYYWLGAAMTVLGLAGFLIYALGGTAAIIGLVAGVCSGAVLYAAVGVALRDAQRGRTSVAT</sequence>
<reference evidence="3" key="1">
    <citation type="journal article" date="2019" name="Int. J. Syst. Evol. Microbiol.">
        <title>The Global Catalogue of Microorganisms (GCM) 10K type strain sequencing project: providing services to taxonomists for standard genome sequencing and annotation.</title>
        <authorList>
            <consortium name="The Broad Institute Genomics Platform"/>
            <consortium name="The Broad Institute Genome Sequencing Center for Infectious Disease"/>
            <person name="Wu L."/>
            <person name="Ma J."/>
        </authorList>
    </citation>
    <scope>NUCLEOTIDE SEQUENCE [LARGE SCALE GENOMIC DNA]</scope>
    <source>
        <strain evidence="3">JCM 3175</strain>
    </source>
</reference>
<dbReference type="Proteomes" id="UP001500307">
    <property type="component" value="Unassembled WGS sequence"/>
</dbReference>
<feature type="transmembrane region" description="Helical" evidence="1">
    <location>
        <begin position="142"/>
        <end position="163"/>
    </location>
</feature>
<proteinExistence type="predicted"/>
<comment type="caution">
    <text evidence="2">The sequence shown here is derived from an EMBL/GenBank/DDBJ whole genome shotgun (WGS) entry which is preliminary data.</text>
</comment>
<keyword evidence="1" id="KW-1133">Transmembrane helix</keyword>
<evidence type="ECO:0000256" key="1">
    <source>
        <dbReference type="SAM" id="Phobius"/>
    </source>
</evidence>
<name>A0ABP8SHP5_9ACTN</name>
<feature type="transmembrane region" description="Helical" evidence="1">
    <location>
        <begin position="92"/>
        <end position="108"/>
    </location>
</feature>
<evidence type="ECO:0000313" key="2">
    <source>
        <dbReference type="EMBL" id="GAA4568152.1"/>
    </source>
</evidence>
<organism evidence="2 3">
    <name type="scientific">Micromonospora coerulea</name>
    <dbReference type="NCBI Taxonomy" id="47856"/>
    <lineage>
        <taxon>Bacteria</taxon>
        <taxon>Bacillati</taxon>
        <taxon>Actinomycetota</taxon>
        <taxon>Actinomycetes</taxon>
        <taxon>Micromonosporales</taxon>
        <taxon>Micromonosporaceae</taxon>
        <taxon>Micromonospora</taxon>
    </lineage>
</organism>
<feature type="transmembrane region" description="Helical" evidence="1">
    <location>
        <begin position="115"/>
        <end position="136"/>
    </location>
</feature>